<accession>A0A9P0MQT6</accession>
<dbReference type="SMART" id="SM00179">
    <property type="entry name" value="EGF_CA"/>
    <property type="match status" value="1"/>
</dbReference>
<evidence type="ECO:0000313" key="6">
    <source>
        <dbReference type="Proteomes" id="UP001152798"/>
    </source>
</evidence>
<dbReference type="CDD" id="cd00054">
    <property type="entry name" value="EGF_CA"/>
    <property type="match status" value="1"/>
</dbReference>
<organism evidence="5 6">
    <name type="scientific">Nezara viridula</name>
    <name type="common">Southern green stink bug</name>
    <name type="synonym">Cimex viridulus</name>
    <dbReference type="NCBI Taxonomy" id="85310"/>
    <lineage>
        <taxon>Eukaryota</taxon>
        <taxon>Metazoa</taxon>
        <taxon>Ecdysozoa</taxon>
        <taxon>Arthropoda</taxon>
        <taxon>Hexapoda</taxon>
        <taxon>Insecta</taxon>
        <taxon>Pterygota</taxon>
        <taxon>Neoptera</taxon>
        <taxon>Paraneoptera</taxon>
        <taxon>Hemiptera</taxon>
        <taxon>Heteroptera</taxon>
        <taxon>Panheteroptera</taxon>
        <taxon>Pentatomomorpha</taxon>
        <taxon>Pentatomoidea</taxon>
        <taxon>Pentatomidae</taxon>
        <taxon>Pentatominae</taxon>
        <taxon>Nezara</taxon>
    </lineage>
</organism>
<keyword evidence="3" id="KW-0732">Signal</keyword>
<keyword evidence="1" id="KW-0245">EGF-like domain</keyword>
<evidence type="ECO:0000313" key="5">
    <source>
        <dbReference type="EMBL" id="CAH1403823.1"/>
    </source>
</evidence>
<reference evidence="5" key="1">
    <citation type="submission" date="2022-01" db="EMBL/GenBank/DDBJ databases">
        <authorList>
            <person name="King R."/>
        </authorList>
    </citation>
    <scope>NUCLEOTIDE SEQUENCE</scope>
</reference>
<dbReference type="AlphaFoldDB" id="A0A9P0MQT6"/>
<proteinExistence type="predicted"/>
<evidence type="ECO:0000256" key="1">
    <source>
        <dbReference type="ARBA" id="ARBA00022536"/>
    </source>
</evidence>
<keyword evidence="6" id="KW-1185">Reference proteome</keyword>
<dbReference type="InterPro" id="IPR001881">
    <property type="entry name" value="EGF-like_Ca-bd_dom"/>
</dbReference>
<sequence length="457" mass="53223">MIGKAKWKTLLRFLLLTLLTDHSMCESVSEVPEILEMAEEVLEAEGDHIKGDTDEGPDMEDMWIHYALLDLAYYLRSHKFNEYDRRYITDEEKAVKEYYKRFPEPPLRTFQWEVHKRCSLGFIECLKYSTEITNVALLQKDADPYYIARKKGWTYSRNRDEIARTNTECQRLFKEDWESPVPFVGPIHRFQWRTTMSYYMCLFTLREHPDLSLFGEPCNNYANCWMDGKPDGLSDPRADDRVPFNCARFSFCPDPCCPIKEISSFKDCDKDRSNPCPVDIHNRTCVLEVQKNFNLQSMAKNHWNLTCHCKEKGTRWESRFGLCVDINECEEGHHNCSEGFETCLNLKGSYRCCCAFGYYWNSNNGSCDPMQSIIDRVNEATLIQRPDKSELRKGGHRKHLKKLFFWQRKQEETTEATILKANSHGSSILSPSLPFCFILLISVCNLILTGSDSSVTS</sequence>
<dbReference type="EMBL" id="OV725081">
    <property type="protein sequence ID" value="CAH1403823.1"/>
    <property type="molecule type" value="Genomic_DNA"/>
</dbReference>
<evidence type="ECO:0000259" key="4">
    <source>
        <dbReference type="SMART" id="SM00179"/>
    </source>
</evidence>
<evidence type="ECO:0000256" key="2">
    <source>
        <dbReference type="ARBA" id="ARBA00023157"/>
    </source>
</evidence>
<name>A0A9P0MQT6_NEZVI</name>
<dbReference type="Gene3D" id="2.10.25.10">
    <property type="entry name" value="Laminin"/>
    <property type="match status" value="1"/>
</dbReference>
<dbReference type="SUPFAM" id="SSF57196">
    <property type="entry name" value="EGF/Laminin"/>
    <property type="match status" value="1"/>
</dbReference>
<keyword evidence="2" id="KW-1015">Disulfide bond</keyword>
<feature type="signal peptide" evidence="3">
    <location>
        <begin position="1"/>
        <end position="25"/>
    </location>
</feature>
<feature type="chain" id="PRO_5040463116" description="EGF-like calcium-binding domain-containing protein" evidence="3">
    <location>
        <begin position="26"/>
        <end position="457"/>
    </location>
</feature>
<dbReference type="Pfam" id="PF07645">
    <property type="entry name" value="EGF_CA"/>
    <property type="match status" value="1"/>
</dbReference>
<evidence type="ECO:0000256" key="3">
    <source>
        <dbReference type="SAM" id="SignalP"/>
    </source>
</evidence>
<feature type="domain" description="EGF-like calcium-binding" evidence="4">
    <location>
        <begin position="325"/>
        <end position="368"/>
    </location>
</feature>
<dbReference type="OrthoDB" id="6609360at2759"/>
<dbReference type="Proteomes" id="UP001152798">
    <property type="component" value="Chromosome 5"/>
</dbReference>
<protein>
    <recommendedName>
        <fullName evidence="4">EGF-like calcium-binding domain-containing protein</fullName>
    </recommendedName>
</protein>
<dbReference type="PROSITE" id="PS01187">
    <property type="entry name" value="EGF_CA"/>
    <property type="match status" value="1"/>
</dbReference>
<dbReference type="InterPro" id="IPR049883">
    <property type="entry name" value="NOTCH1_EGF-like"/>
</dbReference>
<dbReference type="GO" id="GO:0005509">
    <property type="term" value="F:calcium ion binding"/>
    <property type="evidence" value="ECO:0007669"/>
    <property type="project" value="InterPro"/>
</dbReference>
<dbReference type="InterPro" id="IPR018097">
    <property type="entry name" value="EGF_Ca-bd_CS"/>
</dbReference>
<gene>
    <name evidence="5" type="ORF">NEZAVI_LOCUS12357</name>
</gene>